<dbReference type="RefSeq" id="WP_193496210.1">
    <property type="nucleotide sequence ID" value="NZ_CP063169.1"/>
</dbReference>
<dbReference type="EMBL" id="CP063169">
    <property type="protein sequence ID" value="QOR69669.1"/>
    <property type="molecule type" value="Genomic_DNA"/>
</dbReference>
<dbReference type="InterPro" id="IPR009080">
    <property type="entry name" value="tRNAsynth_Ia_anticodon-bd"/>
</dbReference>
<keyword evidence="3" id="KW-0067">ATP-binding</keyword>
<evidence type="ECO:0000256" key="3">
    <source>
        <dbReference type="ARBA" id="ARBA00022840"/>
    </source>
</evidence>
<evidence type="ECO:0000256" key="1">
    <source>
        <dbReference type="ARBA" id="ARBA00022598"/>
    </source>
</evidence>
<dbReference type="AlphaFoldDB" id="A0A7M1SQ34"/>
<protein>
    <recommendedName>
        <fullName evidence="4">DALR anticodon binding domain-containing protein</fullName>
    </recommendedName>
</protein>
<dbReference type="InterPro" id="IPR008909">
    <property type="entry name" value="DALR_anticod-bd"/>
</dbReference>
<sequence length="223" mass="23375">MAALDLRGAKVPLRAATRGSADWHTDVARTLPGDPAASAEQLAAALRRHPDVRECDAHGPTVSIGLTVASLVRVVPEILLGGLPAPADGTPRAAGPELVQRLHPVRFAHARARSVSRSAREHGVRPDTAEGSLDEATAADRRLLTTLAGAPAVLRSGRDRTIQAHARGLSSAFQAWFAATRTSPRGLEEITSTHRTRLAINDAVALALAAELTAVGLDAPEHL</sequence>
<keyword evidence="6" id="KW-1185">Reference proteome</keyword>
<evidence type="ECO:0000313" key="6">
    <source>
        <dbReference type="Proteomes" id="UP000593758"/>
    </source>
</evidence>
<proteinExistence type="predicted"/>
<gene>
    <name evidence="5" type="ORF">IM660_13440</name>
</gene>
<name>A0A7M1SQ34_9MICO</name>
<reference evidence="5 6" key="1">
    <citation type="submission" date="2020-10" db="EMBL/GenBank/DDBJ databases">
        <title>Haloactinobacterium sp. RN3S43, a bacterium isolated from saline soil.</title>
        <authorList>
            <person name="Sun J.-Q."/>
        </authorList>
    </citation>
    <scope>NUCLEOTIDE SEQUENCE [LARGE SCALE GENOMIC DNA]</scope>
    <source>
        <strain evidence="5 6">RN3S43</strain>
    </source>
</reference>
<dbReference type="GO" id="GO:0004814">
    <property type="term" value="F:arginine-tRNA ligase activity"/>
    <property type="evidence" value="ECO:0007669"/>
    <property type="project" value="InterPro"/>
</dbReference>
<dbReference type="Proteomes" id="UP000593758">
    <property type="component" value="Chromosome"/>
</dbReference>
<evidence type="ECO:0000256" key="2">
    <source>
        <dbReference type="ARBA" id="ARBA00022741"/>
    </source>
</evidence>
<dbReference type="KEGG" id="halt:IM660_13440"/>
<dbReference type="SMART" id="SM00836">
    <property type="entry name" value="DALR_1"/>
    <property type="match status" value="1"/>
</dbReference>
<feature type="domain" description="DALR anticodon binding" evidence="4">
    <location>
        <begin position="105"/>
        <end position="223"/>
    </location>
</feature>
<dbReference type="Pfam" id="PF05746">
    <property type="entry name" value="DALR_1"/>
    <property type="match status" value="1"/>
</dbReference>
<dbReference type="SUPFAM" id="SSF47323">
    <property type="entry name" value="Anticodon-binding domain of a subclass of class I aminoacyl-tRNA synthetases"/>
    <property type="match status" value="1"/>
</dbReference>
<accession>A0A7M1SQ34</accession>
<dbReference type="Gene3D" id="1.10.730.10">
    <property type="entry name" value="Isoleucyl-tRNA Synthetase, Domain 1"/>
    <property type="match status" value="1"/>
</dbReference>
<dbReference type="GO" id="GO:0006420">
    <property type="term" value="P:arginyl-tRNA aminoacylation"/>
    <property type="evidence" value="ECO:0007669"/>
    <property type="project" value="InterPro"/>
</dbReference>
<organism evidence="5 6">
    <name type="scientific">Ruania alkalisoli</name>
    <dbReference type="NCBI Taxonomy" id="2779775"/>
    <lineage>
        <taxon>Bacteria</taxon>
        <taxon>Bacillati</taxon>
        <taxon>Actinomycetota</taxon>
        <taxon>Actinomycetes</taxon>
        <taxon>Micrococcales</taxon>
        <taxon>Ruaniaceae</taxon>
        <taxon>Ruania</taxon>
    </lineage>
</organism>
<evidence type="ECO:0000259" key="4">
    <source>
        <dbReference type="SMART" id="SM00836"/>
    </source>
</evidence>
<evidence type="ECO:0000313" key="5">
    <source>
        <dbReference type="EMBL" id="QOR69669.1"/>
    </source>
</evidence>
<dbReference type="GO" id="GO:0005524">
    <property type="term" value="F:ATP binding"/>
    <property type="evidence" value="ECO:0007669"/>
    <property type="project" value="UniProtKB-KW"/>
</dbReference>
<keyword evidence="2" id="KW-0547">Nucleotide-binding</keyword>
<keyword evidence="1" id="KW-0436">Ligase</keyword>